<dbReference type="InterPro" id="IPR018328">
    <property type="entry name" value="Rad4_beta-hairpin_dom3"/>
</dbReference>
<dbReference type="GO" id="GO:0005737">
    <property type="term" value="C:cytoplasm"/>
    <property type="evidence" value="ECO:0007669"/>
    <property type="project" value="TreeGrafter"/>
</dbReference>
<reference evidence="13" key="3">
    <citation type="submission" date="2021-02" db="UniProtKB">
        <authorList>
            <consortium name="EnsemblMetazoa"/>
        </authorList>
    </citation>
    <scope>IDENTIFICATION</scope>
    <source>
        <strain evidence="13">USDA</strain>
    </source>
</reference>
<dbReference type="InterPro" id="IPR018326">
    <property type="entry name" value="Rad4_beta-hairpin_dom1"/>
</dbReference>
<dbReference type="eggNOG" id="KOG2179">
    <property type="taxonomic scope" value="Eukaryota"/>
</dbReference>
<keyword evidence="3" id="KW-0597">Phosphoprotein</keyword>
<evidence type="ECO:0000256" key="7">
    <source>
        <dbReference type="ARBA" id="ARBA00023242"/>
    </source>
</evidence>
<dbReference type="FunFam" id="3.30.70.2460:FF:000001">
    <property type="entry name" value="DNA repair protein Rad4 family"/>
    <property type="match status" value="1"/>
</dbReference>
<keyword evidence="5" id="KW-0238">DNA-binding</keyword>
<dbReference type="InterPro" id="IPR042488">
    <property type="entry name" value="Rad4_BHD3_sf"/>
</dbReference>
<dbReference type="InterPro" id="IPR018327">
    <property type="entry name" value="BHD_2"/>
</dbReference>
<dbReference type="GO" id="GO:0003697">
    <property type="term" value="F:single-stranded DNA binding"/>
    <property type="evidence" value="ECO:0007669"/>
    <property type="project" value="TreeGrafter"/>
</dbReference>
<evidence type="ECO:0000256" key="4">
    <source>
        <dbReference type="ARBA" id="ARBA00022763"/>
    </source>
</evidence>
<dbReference type="STRING" id="121224.E0VVT7"/>
<dbReference type="EMBL" id="DS235814">
    <property type="protein sequence ID" value="EEB17493.1"/>
    <property type="molecule type" value="Genomic_DNA"/>
</dbReference>
<dbReference type="KEGG" id="phu:Phum_PHUM467580"/>
<dbReference type="EnsemblMetazoa" id="PHUM467580-RA">
    <property type="protein sequence ID" value="PHUM467580-PA"/>
    <property type="gene ID" value="PHUM467580"/>
</dbReference>
<dbReference type="InterPro" id="IPR038765">
    <property type="entry name" value="Papain-like_cys_pep_sf"/>
</dbReference>
<dbReference type="AlphaFoldDB" id="E0VVT7"/>
<feature type="compositionally biased region" description="Basic and acidic residues" evidence="8">
    <location>
        <begin position="29"/>
        <end position="49"/>
    </location>
</feature>
<protein>
    <submittedName>
        <fullName evidence="12 13">DNA repair protein xp-C / rad4, putative</fullName>
    </submittedName>
</protein>
<feature type="compositionally biased region" description="Basic and acidic residues" evidence="8">
    <location>
        <begin position="402"/>
        <end position="412"/>
    </location>
</feature>
<reference evidence="12" key="2">
    <citation type="submission" date="2007-04" db="EMBL/GenBank/DDBJ databases">
        <title>The genome of the human body louse.</title>
        <authorList>
            <consortium name="The Human Body Louse Genome Consortium"/>
            <person name="Kirkness E."/>
            <person name="Walenz B."/>
            <person name="Hass B."/>
            <person name="Bruggner R."/>
            <person name="Strausberg R."/>
        </authorList>
    </citation>
    <scope>NUCLEOTIDE SEQUENCE</scope>
    <source>
        <strain evidence="12">USDA</strain>
    </source>
</reference>
<dbReference type="SMART" id="SM01032">
    <property type="entry name" value="BHD_3"/>
    <property type="match status" value="1"/>
</dbReference>
<dbReference type="Pfam" id="PF10404">
    <property type="entry name" value="BHD_2"/>
    <property type="match status" value="1"/>
</dbReference>
<reference evidence="12" key="1">
    <citation type="submission" date="2007-04" db="EMBL/GenBank/DDBJ databases">
        <title>Annotation of Pediculus humanus corporis strain USDA.</title>
        <authorList>
            <person name="Kirkness E."/>
            <person name="Hannick L."/>
            <person name="Hass B."/>
            <person name="Bruggner R."/>
            <person name="Lawson D."/>
            <person name="Bidwell S."/>
            <person name="Joardar V."/>
            <person name="Caler E."/>
            <person name="Walenz B."/>
            <person name="Inman J."/>
            <person name="Schobel S."/>
            <person name="Galinsky K."/>
            <person name="Amedeo P."/>
            <person name="Strausberg R."/>
        </authorList>
    </citation>
    <scope>NUCLEOTIDE SEQUENCE</scope>
    <source>
        <strain evidence="12">USDA</strain>
    </source>
</reference>
<dbReference type="OrthoDB" id="300780at2759"/>
<dbReference type="Pfam" id="PF03835">
    <property type="entry name" value="Rad4"/>
    <property type="match status" value="1"/>
</dbReference>
<feature type="domain" description="Rad4 beta-hairpin" evidence="9">
    <location>
        <begin position="554"/>
        <end position="606"/>
    </location>
</feature>
<dbReference type="Pfam" id="PF10405">
    <property type="entry name" value="BHD_3"/>
    <property type="match status" value="1"/>
</dbReference>
<feature type="region of interest" description="Disordered" evidence="8">
    <location>
        <begin position="308"/>
        <end position="448"/>
    </location>
</feature>
<dbReference type="FunFam" id="2.20.20.110:FF:000001">
    <property type="entry name" value="DNA repair protein complementing XP-C cells"/>
    <property type="match status" value="1"/>
</dbReference>
<dbReference type="NCBIfam" id="TIGR00605">
    <property type="entry name" value="rad4"/>
    <property type="match status" value="1"/>
</dbReference>
<dbReference type="RefSeq" id="XP_002430231.1">
    <property type="nucleotide sequence ID" value="XM_002430186.1"/>
</dbReference>
<dbReference type="PANTHER" id="PTHR12135:SF0">
    <property type="entry name" value="DNA REPAIR PROTEIN COMPLEMENTING XP-C CELLS"/>
    <property type="match status" value="1"/>
</dbReference>
<dbReference type="CTD" id="8238731"/>
<dbReference type="InterPro" id="IPR036985">
    <property type="entry name" value="Transglutaminase-like_sf"/>
</dbReference>
<dbReference type="InterPro" id="IPR018026">
    <property type="entry name" value="DNA_repair_Rad4-like"/>
</dbReference>
<comment type="similarity">
    <text evidence="2">Belongs to the XPC family.</text>
</comment>
<evidence type="ECO:0000256" key="8">
    <source>
        <dbReference type="SAM" id="MobiDB-lite"/>
    </source>
</evidence>
<evidence type="ECO:0000256" key="6">
    <source>
        <dbReference type="ARBA" id="ARBA00023204"/>
    </source>
</evidence>
<keyword evidence="6" id="KW-0234">DNA repair</keyword>
<evidence type="ECO:0000313" key="14">
    <source>
        <dbReference type="Proteomes" id="UP000009046"/>
    </source>
</evidence>
<dbReference type="GO" id="GO:0003684">
    <property type="term" value="F:damaged DNA binding"/>
    <property type="evidence" value="ECO:0007669"/>
    <property type="project" value="InterPro"/>
</dbReference>
<gene>
    <name evidence="13" type="primary">8238731</name>
    <name evidence="12" type="ORF">Phum_PHUM467580</name>
</gene>
<keyword evidence="4" id="KW-0227">DNA damage</keyword>
<dbReference type="SMART" id="SM01031">
    <property type="entry name" value="BHD_2"/>
    <property type="match status" value="1"/>
</dbReference>
<dbReference type="GO" id="GO:0006298">
    <property type="term" value="P:mismatch repair"/>
    <property type="evidence" value="ECO:0007669"/>
    <property type="project" value="TreeGrafter"/>
</dbReference>
<feature type="compositionally biased region" description="Basic and acidic residues" evidence="8">
    <location>
        <begin position="308"/>
        <end position="379"/>
    </location>
</feature>
<dbReference type="Gene3D" id="3.90.260.10">
    <property type="entry name" value="Transglutaminase-like"/>
    <property type="match status" value="1"/>
</dbReference>
<keyword evidence="14" id="KW-1185">Reference proteome</keyword>
<evidence type="ECO:0000313" key="13">
    <source>
        <dbReference type="EnsemblMetazoa" id="PHUM467580-PA"/>
    </source>
</evidence>
<feature type="domain" description="Rad4 beta-hairpin" evidence="10">
    <location>
        <begin position="608"/>
        <end position="664"/>
    </location>
</feature>
<evidence type="ECO:0000256" key="3">
    <source>
        <dbReference type="ARBA" id="ARBA00022553"/>
    </source>
</evidence>
<dbReference type="VEuPathDB" id="VectorBase:PHUM467580"/>
<dbReference type="Gene3D" id="2.20.20.110">
    <property type="entry name" value="Rad4, beta-hairpin domain BHD1"/>
    <property type="match status" value="1"/>
</dbReference>
<dbReference type="OMA" id="WVHIDAV"/>
<dbReference type="SUPFAM" id="SSF54001">
    <property type="entry name" value="Cysteine proteinases"/>
    <property type="match status" value="1"/>
</dbReference>
<evidence type="ECO:0000256" key="1">
    <source>
        <dbReference type="ARBA" id="ARBA00004123"/>
    </source>
</evidence>
<evidence type="ECO:0000256" key="2">
    <source>
        <dbReference type="ARBA" id="ARBA00009525"/>
    </source>
</evidence>
<feature type="domain" description="Rad4 beta-hairpin" evidence="11">
    <location>
        <begin position="671"/>
        <end position="745"/>
    </location>
</feature>
<organism>
    <name type="scientific">Pediculus humanus subsp. corporis</name>
    <name type="common">Body louse</name>
    <dbReference type="NCBI Taxonomy" id="121224"/>
    <lineage>
        <taxon>Eukaryota</taxon>
        <taxon>Metazoa</taxon>
        <taxon>Ecdysozoa</taxon>
        <taxon>Arthropoda</taxon>
        <taxon>Hexapoda</taxon>
        <taxon>Insecta</taxon>
        <taxon>Pterygota</taxon>
        <taxon>Neoptera</taxon>
        <taxon>Paraneoptera</taxon>
        <taxon>Psocodea</taxon>
        <taxon>Troctomorpha</taxon>
        <taxon>Phthiraptera</taxon>
        <taxon>Anoplura</taxon>
        <taxon>Pediculidae</taxon>
        <taxon>Pediculus</taxon>
    </lineage>
</organism>
<dbReference type="Pfam" id="PF10403">
    <property type="entry name" value="BHD_1"/>
    <property type="match status" value="1"/>
</dbReference>
<dbReference type="FunCoup" id="E0VVT7">
    <property type="interactions" value="1515"/>
</dbReference>
<accession>E0VVT7</accession>
<evidence type="ECO:0000259" key="11">
    <source>
        <dbReference type="SMART" id="SM01032"/>
    </source>
</evidence>
<comment type="subcellular location">
    <subcellularLocation>
        <location evidence="1">Nucleus</location>
    </subcellularLocation>
</comment>
<dbReference type="GO" id="GO:0006289">
    <property type="term" value="P:nucleotide-excision repair"/>
    <property type="evidence" value="ECO:0007669"/>
    <property type="project" value="InterPro"/>
</dbReference>
<feature type="compositionally biased region" description="Basic and acidic residues" evidence="8">
    <location>
        <begin position="57"/>
        <end position="89"/>
    </location>
</feature>
<dbReference type="Gene3D" id="3.30.70.2460">
    <property type="entry name" value="Rad4, beta-hairpin domain BHD3"/>
    <property type="match status" value="1"/>
</dbReference>
<keyword evidence="7" id="KW-0539">Nucleus</keyword>
<name>E0VVT7_PEDHC</name>
<evidence type="ECO:0000259" key="10">
    <source>
        <dbReference type="SMART" id="SM01031"/>
    </source>
</evidence>
<proteinExistence type="inferred from homology"/>
<evidence type="ECO:0000259" key="9">
    <source>
        <dbReference type="SMART" id="SM01030"/>
    </source>
</evidence>
<dbReference type="Proteomes" id="UP000009046">
    <property type="component" value="Unassembled WGS sequence"/>
</dbReference>
<dbReference type="PANTHER" id="PTHR12135">
    <property type="entry name" value="DNA REPAIR PROTEIN XP-C / RAD4"/>
    <property type="match status" value="1"/>
</dbReference>
<sequence length="803" mass="92461">MSPKLRKRLSPRDTSESIQNASTAKKKKKLEENSPRKIVKVKDTHDKSHSSSPKFKKGNEDKNKRKSLPKKDVKENKEESKEEGVKVEDTSNMNVAQLLALGENCRMMEFENSTMSSGSEDSDFEEVKCSEIKQPDIPKEGVNITVEMPNFKRKSKGFDAEAVIKREMNRVKKGLQLLMHKVHVLCWIAHVKFVNNVLNSSSLMESCIVLIKSKNLYPPKHADLSYLEGILKWFHKTFSINAAQSEPVSDDKSSLLETLMCQIKQKETNSFKNFVLIFIIFLRILGLKVRIVMSFQVLPIRPPASDLFDCKTGRPSTEKSKSSEVTDKSDKSDASKSDTNKTVMETDKKNSKSSDSSKVKNLKKIENTTKTNAPEEKKMKNSSKKSQNNTTSKRSKTGKNKKTTDSEEKFEISSDDDENVFKSLKKNNKKKLNKPSTSSNEETQNVKKKEDNNVWAEVFVEDEEKWISVDVPRQKIHCINELYSRATHPITYIIACNNDSTLKDVTKRYVPHWHSDTRKKRVDDEWWNDTMKPYLPPKTAQDKEEDEDIMRQLHDQPLPCSISEFKNHPLYALKRHLLKFEAIYPPDAPTLGFVRGEAVYARECVFTLHSREMWYKEARLVRVNEEPYKIVKARPKYDKMTGEIKTDLPLELFGRWQTEDYIPPIAVDGKVPRNEYGNVDLFKPCMLPIGTVHLQIPALNKVARKLGIDCVPATVGFEYHSGGSHPVFDGFVVCKEFKDVLLDTWNKEIDESTKRNIEKREKIIYGNWRRLIRGLLIRERLKIKYSFGENSNDLNTTCENRGK</sequence>
<dbReference type="HOGENOM" id="CLU_009925_1_1_1"/>
<evidence type="ECO:0000313" key="12">
    <source>
        <dbReference type="EMBL" id="EEB17493.1"/>
    </source>
</evidence>
<feature type="compositionally biased region" description="Basic residues" evidence="8">
    <location>
        <begin position="423"/>
        <end position="433"/>
    </location>
</feature>
<dbReference type="GeneID" id="8238731"/>
<dbReference type="InParanoid" id="E0VVT7"/>
<evidence type="ECO:0000256" key="5">
    <source>
        <dbReference type="ARBA" id="ARBA00023125"/>
    </source>
</evidence>
<dbReference type="EMBL" id="AAZO01005681">
    <property type="status" value="NOT_ANNOTATED_CDS"/>
    <property type="molecule type" value="Genomic_DNA"/>
</dbReference>
<dbReference type="InterPro" id="IPR018325">
    <property type="entry name" value="Rad4/PNGase_transGLS-fold"/>
</dbReference>
<dbReference type="GO" id="GO:0000111">
    <property type="term" value="C:nucleotide-excision repair factor 2 complex"/>
    <property type="evidence" value="ECO:0007669"/>
    <property type="project" value="TreeGrafter"/>
</dbReference>
<feature type="region of interest" description="Disordered" evidence="8">
    <location>
        <begin position="1"/>
        <end position="89"/>
    </location>
</feature>
<dbReference type="SMART" id="SM01030">
    <property type="entry name" value="BHD_1"/>
    <property type="match status" value="1"/>
</dbReference>
<dbReference type="InterPro" id="IPR004583">
    <property type="entry name" value="DNA_repair_Rad4"/>
</dbReference>
<dbReference type="GO" id="GO:0071942">
    <property type="term" value="C:XPC complex"/>
    <property type="evidence" value="ECO:0007669"/>
    <property type="project" value="TreeGrafter"/>
</dbReference>